<gene>
    <name evidence="4" type="ORF">FHR84_001518</name>
</gene>
<dbReference type="GO" id="GO:0003697">
    <property type="term" value="F:single-stranded DNA binding"/>
    <property type="evidence" value="ECO:0007669"/>
    <property type="project" value="UniProtKB-UniRule"/>
</dbReference>
<reference evidence="4 5" key="1">
    <citation type="submission" date="2020-07" db="EMBL/GenBank/DDBJ databases">
        <title>Genomic Encyclopedia of Type Strains, Phase III (KMG-III): the genomes of soil and plant-associated and newly described type strains.</title>
        <authorList>
            <person name="Whitman W."/>
        </authorList>
    </citation>
    <scope>NUCLEOTIDE SEQUENCE [LARGE SCALE GENOMIC DNA]</scope>
    <source>
        <strain evidence="4 5">CECT 8576</strain>
    </source>
</reference>
<comment type="subunit">
    <text evidence="2">Homotetramer.</text>
</comment>
<dbReference type="PROSITE" id="PS50935">
    <property type="entry name" value="SSB"/>
    <property type="match status" value="1"/>
</dbReference>
<dbReference type="GO" id="GO:0009295">
    <property type="term" value="C:nucleoid"/>
    <property type="evidence" value="ECO:0007669"/>
    <property type="project" value="TreeGrafter"/>
</dbReference>
<dbReference type="InterPro" id="IPR011344">
    <property type="entry name" value="ssDNA-bd"/>
</dbReference>
<dbReference type="PIRSF" id="PIRSF002070">
    <property type="entry name" value="SSB"/>
    <property type="match status" value="1"/>
</dbReference>
<evidence type="ECO:0000313" key="4">
    <source>
        <dbReference type="EMBL" id="NYH78196.1"/>
    </source>
</evidence>
<dbReference type="InterPro" id="IPR012340">
    <property type="entry name" value="NA-bd_OB-fold"/>
</dbReference>
<evidence type="ECO:0000256" key="3">
    <source>
        <dbReference type="PIRNR" id="PIRNR002070"/>
    </source>
</evidence>
<dbReference type="Proteomes" id="UP000548304">
    <property type="component" value="Unassembled WGS sequence"/>
</dbReference>
<sequence>MPGLPEVTVAGTLTADPEIKYFDSGVCVANFTVAANDRRFDKDQGQWVDASATFLRCQIWRQEAEHVVESLSKGNRVLVTGALKQRSWETEHGEKRTVMELAVTEIGASLKFATAAVRKATREAATGEPAAQPAGPPPF</sequence>
<dbReference type="PANTHER" id="PTHR10302">
    <property type="entry name" value="SINGLE-STRANDED DNA-BINDING PROTEIN"/>
    <property type="match status" value="1"/>
</dbReference>
<organism evidence="4 5">
    <name type="scientific">Actinopolyspora biskrensis</name>
    <dbReference type="NCBI Taxonomy" id="1470178"/>
    <lineage>
        <taxon>Bacteria</taxon>
        <taxon>Bacillati</taxon>
        <taxon>Actinomycetota</taxon>
        <taxon>Actinomycetes</taxon>
        <taxon>Actinopolysporales</taxon>
        <taxon>Actinopolysporaceae</taxon>
        <taxon>Actinopolyspora</taxon>
    </lineage>
</organism>
<dbReference type="InterPro" id="IPR000424">
    <property type="entry name" value="Primosome_PriB/ssb"/>
</dbReference>
<keyword evidence="5" id="KW-1185">Reference proteome</keyword>
<comment type="caution">
    <text evidence="4">The sequence shown here is derived from an EMBL/GenBank/DDBJ whole genome shotgun (WGS) entry which is preliminary data.</text>
</comment>
<keyword evidence="1 2" id="KW-0238">DNA-binding</keyword>
<dbReference type="HAMAP" id="MF_00984">
    <property type="entry name" value="SSB"/>
    <property type="match status" value="1"/>
</dbReference>
<dbReference type="EMBL" id="JACBYW010000002">
    <property type="protein sequence ID" value="NYH78196.1"/>
    <property type="molecule type" value="Genomic_DNA"/>
</dbReference>
<dbReference type="SUPFAM" id="SSF50249">
    <property type="entry name" value="Nucleic acid-binding proteins"/>
    <property type="match status" value="1"/>
</dbReference>
<evidence type="ECO:0000313" key="5">
    <source>
        <dbReference type="Proteomes" id="UP000548304"/>
    </source>
</evidence>
<evidence type="ECO:0000256" key="2">
    <source>
        <dbReference type="HAMAP-Rule" id="MF_00984"/>
    </source>
</evidence>
<dbReference type="PANTHER" id="PTHR10302:SF27">
    <property type="entry name" value="SINGLE-STRANDED DNA-BINDING PROTEIN"/>
    <property type="match status" value="1"/>
</dbReference>
<dbReference type="NCBIfam" id="TIGR00621">
    <property type="entry name" value="ssb"/>
    <property type="match status" value="1"/>
</dbReference>
<dbReference type="Gene3D" id="2.40.50.140">
    <property type="entry name" value="Nucleic acid-binding proteins"/>
    <property type="match status" value="1"/>
</dbReference>
<evidence type="ECO:0000256" key="1">
    <source>
        <dbReference type="ARBA" id="ARBA00023125"/>
    </source>
</evidence>
<name>A0A852Z3J7_9ACTN</name>
<comment type="caution">
    <text evidence="2">Lacks conserved residue(s) required for the propagation of feature annotation.</text>
</comment>
<dbReference type="AlphaFoldDB" id="A0A852Z3J7"/>
<accession>A0A852Z3J7</accession>
<dbReference type="CDD" id="cd04496">
    <property type="entry name" value="SSB_OBF"/>
    <property type="match status" value="1"/>
</dbReference>
<protein>
    <recommendedName>
        <fullName evidence="2 3">Single-stranded DNA-binding protein</fullName>
        <shortName evidence="2">SSB</shortName>
    </recommendedName>
</protein>
<dbReference type="RefSeq" id="WP_179534701.1">
    <property type="nucleotide sequence ID" value="NZ_JACBYW010000002.1"/>
</dbReference>
<dbReference type="GO" id="GO:0006260">
    <property type="term" value="P:DNA replication"/>
    <property type="evidence" value="ECO:0007669"/>
    <property type="project" value="InterPro"/>
</dbReference>
<proteinExistence type="inferred from homology"/>
<dbReference type="Pfam" id="PF00436">
    <property type="entry name" value="SSB"/>
    <property type="match status" value="1"/>
</dbReference>